<reference evidence="1 2" key="1">
    <citation type="submission" date="2022-02" db="EMBL/GenBank/DDBJ databases">
        <title>Mesosutterella porci, a novel member of the family Sutterellaceae from pig feces.</title>
        <authorList>
            <person name="Wylensek D."/>
            <person name="Clavel T."/>
        </authorList>
    </citation>
    <scope>NUCLEOTIDE SEQUENCE [LARGE SCALE GENOMIC DNA]</scope>
    <source>
        <strain evidence="2">oilRF-744-wt-GAM-9</strain>
    </source>
</reference>
<evidence type="ECO:0000313" key="1">
    <source>
        <dbReference type="EMBL" id="MCG5030497.1"/>
    </source>
</evidence>
<proteinExistence type="predicted"/>
<name>A0ABS9MPM4_9BURK</name>
<gene>
    <name evidence="1" type="ORF">MAF45_03430</name>
</gene>
<accession>A0ABS9MPM4</accession>
<comment type="caution">
    <text evidence="1">The sequence shown here is derived from an EMBL/GenBank/DDBJ whole genome shotgun (WGS) entry which is preliminary data.</text>
</comment>
<dbReference type="RefSeq" id="WP_237978152.1">
    <property type="nucleotide sequence ID" value="NZ_JAKNCT010000003.1"/>
</dbReference>
<dbReference type="EMBL" id="JAKNCT010000003">
    <property type="protein sequence ID" value="MCG5030497.1"/>
    <property type="molecule type" value="Genomic_DNA"/>
</dbReference>
<keyword evidence="2" id="KW-1185">Reference proteome</keyword>
<evidence type="ECO:0000313" key="2">
    <source>
        <dbReference type="Proteomes" id="UP001297600"/>
    </source>
</evidence>
<organism evidence="1 2">
    <name type="scientific">Mesosutterella porci</name>
    <dbReference type="NCBI Taxonomy" id="2915351"/>
    <lineage>
        <taxon>Bacteria</taxon>
        <taxon>Pseudomonadati</taxon>
        <taxon>Pseudomonadota</taxon>
        <taxon>Betaproteobacteria</taxon>
        <taxon>Burkholderiales</taxon>
        <taxon>Sutterellaceae</taxon>
        <taxon>Mesosutterella</taxon>
    </lineage>
</organism>
<dbReference type="Proteomes" id="UP001297600">
    <property type="component" value="Unassembled WGS sequence"/>
</dbReference>
<sequence length="136" mass="13888">MALPEPLAGLAAGGIPAQSLWDEENETLALRFPNTYPGTGEEVMVYVAPDSETGGWKVDDGGGASGLLDEAGADPSDAAVTAFLKASYEESVLMMNEAGEFGIPVLEAEDLPGAVAEVAAASVALYVLGRFGAARL</sequence>
<protein>
    <submittedName>
        <fullName evidence="1">Uncharacterized protein</fullName>
    </submittedName>
</protein>